<dbReference type="RefSeq" id="WP_044427179.1">
    <property type="nucleotide sequence ID" value="NZ_BJYZ01000006.1"/>
</dbReference>
<dbReference type="Proteomes" id="UP000321523">
    <property type="component" value="Unassembled WGS sequence"/>
</dbReference>
<accession>A0A512DLU5</accession>
<dbReference type="EMBL" id="BJYZ01000006">
    <property type="protein sequence ID" value="GEO37454.1"/>
    <property type="molecule type" value="Genomic_DNA"/>
</dbReference>
<gene>
    <name evidence="1" type="ORF">SAE02_16020</name>
</gene>
<comment type="caution">
    <text evidence="1">The sequence shown here is derived from an EMBL/GenBank/DDBJ whole genome shotgun (WGS) entry which is preliminary data.</text>
</comment>
<dbReference type="OrthoDB" id="7274705at2"/>
<dbReference type="AlphaFoldDB" id="A0A512DLU5"/>
<evidence type="ECO:0000313" key="2">
    <source>
        <dbReference type="Proteomes" id="UP000321523"/>
    </source>
</evidence>
<name>A0A512DLU5_9PROT</name>
<keyword evidence="2" id="KW-1185">Reference proteome</keyword>
<evidence type="ECO:0000313" key="1">
    <source>
        <dbReference type="EMBL" id="GEO37454.1"/>
    </source>
</evidence>
<reference evidence="1 2" key="1">
    <citation type="submission" date="2019-07" db="EMBL/GenBank/DDBJ databases">
        <title>Whole genome shotgun sequence of Skermanella aerolata NBRC 106429.</title>
        <authorList>
            <person name="Hosoyama A."/>
            <person name="Uohara A."/>
            <person name="Ohji S."/>
            <person name="Ichikawa N."/>
        </authorList>
    </citation>
    <scope>NUCLEOTIDE SEQUENCE [LARGE SCALE GENOMIC DNA]</scope>
    <source>
        <strain evidence="1 2">NBRC 106429</strain>
    </source>
</reference>
<organism evidence="1 2">
    <name type="scientific">Skermanella aerolata</name>
    <dbReference type="NCBI Taxonomy" id="393310"/>
    <lineage>
        <taxon>Bacteria</taxon>
        <taxon>Pseudomonadati</taxon>
        <taxon>Pseudomonadota</taxon>
        <taxon>Alphaproteobacteria</taxon>
        <taxon>Rhodospirillales</taxon>
        <taxon>Azospirillaceae</taxon>
        <taxon>Skermanella</taxon>
    </lineage>
</organism>
<proteinExistence type="predicted"/>
<protein>
    <submittedName>
        <fullName evidence="1">Uncharacterized protein</fullName>
    </submittedName>
</protein>
<sequence length="100" mass="11186">MIDRAKPEETRITATLPTATVEMVMREHQDSGSEVLTISIRATPSFQAMSQAFRPEALMMANPFALWMRMATLAWQPWLQLTAAGQQALQELPKPDGSVR</sequence>